<dbReference type="PATRIC" id="fig|1423722.3.peg.600"/>
<dbReference type="CDD" id="cd07067">
    <property type="entry name" value="HP_PGM_like"/>
    <property type="match status" value="1"/>
</dbReference>
<dbReference type="GO" id="GO:0005829">
    <property type="term" value="C:cytosol"/>
    <property type="evidence" value="ECO:0007669"/>
    <property type="project" value="TreeGrafter"/>
</dbReference>
<comment type="caution">
    <text evidence="5">The sequence shown here is derived from an EMBL/GenBank/DDBJ whole genome shotgun (WGS) entry which is preliminary data.</text>
</comment>
<feature type="binding site" evidence="3">
    <location>
        <position position="60"/>
    </location>
    <ligand>
        <name>substrate</name>
    </ligand>
</feature>
<dbReference type="PANTHER" id="PTHR46517:SF1">
    <property type="entry name" value="FRUCTOSE-2,6-BISPHOSPHATASE TIGAR"/>
    <property type="match status" value="1"/>
</dbReference>
<evidence type="ECO:0000313" key="5">
    <source>
        <dbReference type="EMBL" id="KRK36811.1"/>
    </source>
</evidence>
<dbReference type="InterPro" id="IPR051695">
    <property type="entry name" value="Phosphoglycerate_Mutase"/>
</dbReference>
<dbReference type="SMART" id="SM00855">
    <property type="entry name" value="PGAM"/>
    <property type="match status" value="1"/>
</dbReference>
<dbReference type="AlphaFoldDB" id="A0A0R1GRV8"/>
<keyword evidence="1" id="KW-0378">Hydrolase</keyword>
<evidence type="ECO:0000256" key="2">
    <source>
        <dbReference type="PIRSR" id="PIRSR613078-1"/>
    </source>
</evidence>
<dbReference type="EMBL" id="AZCV01000010">
    <property type="protein sequence ID" value="KRK36811.1"/>
    <property type="molecule type" value="Genomic_DNA"/>
</dbReference>
<feature type="active site" description="Tele-phosphohistidine intermediate" evidence="2">
    <location>
        <position position="11"/>
    </location>
</feature>
<protein>
    <submittedName>
        <fullName evidence="5">Alpha-ribazole phosphatase</fullName>
    </submittedName>
</protein>
<organism evidence="5 6">
    <name type="scientific">Amylolactobacillus amylotrophicus DSM 20534</name>
    <dbReference type="NCBI Taxonomy" id="1423722"/>
    <lineage>
        <taxon>Bacteria</taxon>
        <taxon>Bacillati</taxon>
        <taxon>Bacillota</taxon>
        <taxon>Bacilli</taxon>
        <taxon>Lactobacillales</taxon>
        <taxon>Lactobacillaceae</taxon>
        <taxon>Amylolactobacillus</taxon>
    </lineage>
</organism>
<dbReference type="GO" id="GO:0045820">
    <property type="term" value="P:negative regulation of glycolytic process"/>
    <property type="evidence" value="ECO:0007669"/>
    <property type="project" value="TreeGrafter"/>
</dbReference>
<dbReference type="Pfam" id="PF00300">
    <property type="entry name" value="His_Phos_1"/>
    <property type="match status" value="1"/>
</dbReference>
<sequence>MKELQVKFVRHGQTFYNLMHKMQGWSDAPLTDRGIADLRKTAQGLKQIHFDAFYSSDLKRAMDTAEIIMQANTASDPDLQLQTDANFREVGFGIFEGIDDQIVGRKVGHPFGFDNFNDFIKQAGINQVRDATKIADSSGFAESSTDVYHRMAAGFQDLLEQNATGSTILVVTHGGFIRMLGEKYATKAQLAATNLPENGSVTTVLLTDQHVRVLDFARHNDQLDTDQAV</sequence>
<reference evidence="5 6" key="1">
    <citation type="journal article" date="2015" name="Genome Announc.">
        <title>Expanding the biotechnology potential of lactobacilli through comparative genomics of 213 strains and associated genera.</title>
        <authorList>
            <person name="Sun Z."/>
            <person name="Harris H.M."/>
            <person name="McCann A."/>
            <person name="Guo C."/>
            <person name="Argimon S."/>
            <person name="Zhang W."/>
            <person name="Yang X."/>
            <person name="Jeffery I.B."/>
            <person name="Cooney J.C."/>
            <person name="Kagawa T.F."/>
            <person name="Liu W."/>
            <person name="Song Y."/>
            <person name="Salvetti E."/>
            <person name="Wrobel A."/>
            <person name="Rasinkangas P."/>
            <person name="Parkhill J."/>
            <person name="Rea M.C."/>
            <person name="O'Sullivan O."/>
            <person name="Ritari J."/>
            <person name="Douillard F.P."/>
            <person name="Paul Ross R."/>
            <person name="Yang R."/>
            <person name="Briner A.E."/>
            <person name="Felis G.E."/>
            <person name="de Vos W.M."/>
            <person name="Barrangou R."/>
            <person name="Klaenhammer T.R."/>
            <person name="Caufield P.W."/>
            <person name="Cui Y."/>
            <person name="Zhang H."/>
            <person name="O'Toole P.W."/>
        </authorList>
    </citation>
    <scope>NUCLEOTIDE SEQUENCE [LARGE SCALE GENOMIC DNA]</scope>
    <source>
        <strain evidence="5 6">DSM 20534</strain>
    </source>
</reference>
<feature type="binding site" evidence="3">
    <location>
        <begin position="10"/>
        <end position="17"/>
    </location>
    <ligand>
        <name>substrate</name>
    </ligand>
</feature>
<feature type="active site" description="Proton donor/acceptor" evidence="2">
    <location>
        <position position="89"/>
    </location>
</feature>
<evidence type="ECO:0000313" key="6">
    <source>
        <dbReference type="Proteomes" id="UP000050909"/>
    </source>
</evidence>
<dbReference type="InterPro" id="IPR013078">
    <property type="entry name" value="His_Pase_superF_clade-1"/>
</dbReference>
<dbReference type="PANTHER" id="PTHR46517">
    <property type="entry name" value="FRUCTOSE-2,6-BISPHOSPHATASE TIGAR"/>
    <property type="match status" value="1"/>
</dbReference>
<proteinExistence type="predicted"/>
<dbReference type="SUPFAM" id="SSF53254">
    <property type="entry name" value="Phosphoglycerate mutase-like"/>
    <property type="match status" value="1"/>
</dbReference>
<evidence type="ECO:0000256" key="3">
    <source>
        <dbReference type="PIRSR" id="PIRSR613078-2"/>
    </source>
</evidence>
<dbReference type="Gene3D" id="3.40.50.1240">
    <property type="entry name" value="Phosphoglycerate mutase-like"/>
    <property type="match status" value="1"/>
</dbReference>
<dbReference type="RefSeq" id="WP_054746379.1">
    <property type="nucleotide sequence ID" value="NZ_AZCV01000010.1"/>
</dbReference>
<feature type="site" description="Transition state stabilizer" evidence="4">
    <location>
        <position position="173"/>
    </location>
</feature>
<evidence type="ECO:0000256" key="4">
    <source>
        <dbReference type="PIRSR" id="PIRSR613078-3"/>
    </source>
</evidence>
<dbReference type="InterPro" id="IPR029033">
    <property type="entry name" value="His_PPase_superfam"/>
</dbReference>
<dbReference type="GO" id="GO:0004331">
    <property type="term" value="F:fructose-2,6-bisphosphate 2-phosphatase activity"/>
    <property type="evidence" value="ECO:0007669"/>
    <property type="project" value="TreeGrafter"/>
</dbReference>
<name>A0A0R1GRV8_9LACO</name>
<dbReference type="GO" id="GO:0043456">
    <property type="term" value="P:regulation of pentose-phosphate shunt"/>
    <property type="evidence" value="ECO:0007669"/>
    <property type="project" value="TreeGrafter"/>
</dbReference>
<dbReference type="Proteomes" id="UP000050909">
    <property type="component" value="Unassembled WGS sequence"/>
</dbReference>
<evidence type="ECO:0000256" key="1">
    <source>
        <dbReference type="ARBA" id="ARBA00022801"/>
    </source>
</evidence>
<gene>
    <name evidence="5" type="ORF">FC62_GL000589</name>
</gene>
<accession>A0A0R1GRV8</accession>
<keyword evidence="6" id="KW-1185">Reference proteome</keyword>